<evidence type="ECO:0000313" key="3">
    <source>
        <dbReference type="Proteomes" id="UP001054837"/>
    </source>
</evidence>
<accession>A0AAV4RJ70</accession>
<organism evidence="2 3">
    <name type="scientific">Caerostris darwini</name>
    <dbReference type="NCBI Taxonomy" id="1538125"/>
    <lineage>
        <taxon>Eukaryota</taxon>
        <taxon>Metazoa</taxon>
        <taxon>Ecdysozoa</taxon>
        <taxon>Arthropoda</taxon>
        <taxon>Chelicerata</taxon>
        <taxon>Arachnida</taxon>
        <taxon>Araneae</taxon>
        <taxon>Araneomorphae</taxon>
        <taxon>Entelegynae</taxon>
        <taxon>Araneoidea</taxon>
        <taxon>Araneidae</taxon>
        <taxon>Caerostris</taxon>
    </lineage>
</organism>
<dbReference type="Proteomes" id="UP001054837">
    <property type="component" value="Unassembled WGS sequence"/>
</dbReference>
<dbReference type="AlphaFoldDB" id="A0AAV4RJ70"/>
<feature type="compositionally biased region" description="Polar residues" evidence="1">
    <location>
        <begin position="1"/>
        <end position="11"/>
    </location>
</feature>
<proteinExistence type="predicted"/>
<evidence type="ECO:0000313" key="2">
    <source>
        <dbReference type="EMBL" id="GIY21059.1"/>
    </source>
</evidence>
<name>A0AAV4RJ70_9ARAC</name>
<sequence>MVTSRGLTTWDPNGGPGRPRLTPGRAGGRNISIKALFFSNMLPLMCGLRSQGVSEEKKKKKKTVCRVLMGVLKKKFVFFSLLATGVASQAIEAENCMGIPSPPPAC</sequence>
<gene>
    <name evidence="2" type="ORF">CDAR_42171</name>
</gene>
<evidence type="ECO:0000256" key="1">
    <source>
        <dbReference type="SAM" id="MobiDB-lite"/>
    </source>
</evidence>
<reference evidence="2 3" key="1">
    <citation type="submission" date="2021-06" db="EMBL/GenBank/DDBJ databases">
        <title>Caerostris darwini draft genome.</title>
        <authorList>
            <person name="Kono N."/>
            <person name="Arakawa K."/>
        </authorList>
    </citation>
    <scope>NUCLEOTIDE SEQUENCE [LARGE SCALE GENOMIC DNA]</scope>
</reference>
<keyword evidence="3" id="KW-1185">Reference proteome</keyword>
<feature type="region of interest" description="Disordered" evidence="1">
    <location>
        <begin position="1"/>
        <end position="25"/>
    </location>
</feature>
<comment type="caution">
    <text evidence="2">The sequence shown here is derived from an EMBL/GenBank/DDBJ whole genome shotgun (WGS) entry which is preliminary data.</text>
</comment>
<dbReference type="EMBL" id="BPLQ01006245">
    <property type="protein sequence ID" value="GIY21059.1"/>
    <property type="molecule type" value="Genomic_DNA"/>
</dbReference>
<protein>
    <submittedName>
        <fullName evidence="2">Uncharacterized protein</fullName>
    </submittedName>
</protein>